<proteinExistence type="predicted"/>
<evidence type="ECO:0000256" key="1">
    <source>
        <dbReference type="SAM" id="MobiDB-lite"/>
    </source>
</evidence>
<dbReference type="PANTHER" id="PTHR12775:SF0">
    <property type="entry name" value="REPLICATION TERMINATION FACTOR 2"/>
    <property type="match status" value="1"/>
</dbReference>
<sequence>MATKKLTVVMAESSVSTASTPASLHALASVSASSLSLSSPLTFAIPPPPSSSRRPINSVASKRKQVISSGSVSVSVDDLLSASFGTSFTDAPSVPSTPPTTTPSSIAVLKSPLNPFPSTSSPSMLSSVASLVSHVPLAVISENVNIAITTTSTSTIDEIPTISAIPETATTSLTIPLTAIEEPDNGNNIDFDDCKTAETTVEFSTDIAPVQFTPVSKTERATTKTTTRIALVVDMQEFLGNNSREDNGSEGGMGSLLDLALRDVQKKRMETQEDILKELETIDLGIKGELESSDGVVDDDDSSSSGSETLSESESDTDSVNIMATVDIATRAAEEGGFFVVSAENGGIRNETGTGVKMGNDGGSIPKRHELVRLKAAGEKADLVAQSDAVWTTCGLAKTPLTSPVVVCGLGRLFNKESVLRFLVDRTAFGDGGEAAAGHVRRLADVQDLALVPATNSTSATPPQSTPAALAALKGKGSGPPWLCPVTLKEFGAPGVPSHRRPPVSAMRPCGCVIANAALAVLKDSENLCLACSRVVSSIIPINPSDPGVISELAAAVKAANDIDDAKKASKKSVKDAKKDKKRKLKNHIGTDGKEDREEDESVTKKHHSAPFSSARANIGITLPKGLEDLVSSETLAKGQSDAIKSLYAKDPSKPKGNFLTMGTFNRYTSF</sequence>
<protein>
    <recommendedName>
        <fullName evidence="4">Replication termination factor 2</fullName>
    </recommendedName>
</protein>
<comment type="caution">
    <text evidence="2">The sequence shown here is derived from an EMBL/GenBank/DDBJ whole genome shotgun (WGS) entry which is preliminary data.</text>
</comment>
<accession>A0AAD5XFD2</accession>
<reference evidence="2" key="1">
    <citation type="submission" date="2020-05" db="EMBL/GenBank/DDBJ databases">
        <title>Phylogenomic resolution of chytrid fungi.</title>
        <authorList>
            <person name="Stajich J.E."/>
            <person name="Amses K."/>
            <person name="Simmons R."/>
            <person name="Seto K."/>
            <person name="Myers J."/>
            <person name="Bonds A."/>
            <person name="Quandt C.A."/>
            <person name="Barry K."/>
            <person name="Liu P."/>
            <person name="Grigoriev I."/>
            <person name="Longcore J.E."/>
            <person name="James T.Y."/>
        </authorList>
    </citation>
    <scope>NUCLEOTIDE SEQUENCE</scope>
    <source>
        <strain evidence="2">JEL0513</strain>
    </source>
</reference>
<evidence type="ECO:0000313" key="3">
    <source>
        <dbReference type="Proteomes" id="UP001211907"/>
    </source>
</evidence>
<feature type="region of interest" description="Disordered" evidence="1">
    <location>
        <begin position="565"/>
        <end position="610"/>
    </location>
</feature>
<dbReference type="InterPro" id="IPR006735">
    <property type="entry name" value="Rtf2"/>
</dbReference>
<name>A0AAD5XFD2_9FUNG</name>
<feature type="region of interest" description="Disordered" evidence="1">
    <location>
        <begin position="290"/>
        <end position="321"/>
    </location>
</feature>
<dbReference type="PANTHER" id="PTHR12775">
    <property type="entry name" value="PROTEIN C20ORF43 HOMOLOG"/>
    <property type="match status" value="1"/>
</dbReference>
<dbReference type="EMBL" id="JADGJH010000440">
    <property type="protein sequence ID" value="KAJ3128981.1"/>
    <property type="molecule type" value="Genomic_DNA"/>
</dbReference>
<gene>
    <name evidence="2" type="ORF">HK100_008864</name>
</gene>
<dbReference type="Pfam" id="PF04641">
    <property type="entry name" value="Rtf2"/>
    <property type="match status" value="1"/>
</dbReference>
<feature type="compositionally biased region" description="Basic and acidic residues" evidence="1">
    <location>
        <begin position="565"/>
        <end position="579"/>
    </location>
</feature>
<dbReference type="Proteomes" id="UP001211907">
    <property type="component" value="Unassembled WGS sequence"/>
</dbReference>
<evidence type="ECO:0008006" key="4">
    <source>
        <dbReference type="Google" id="ProtNLM"/>
    </source>
</evidence>
<organism evidence="2 3">
    <name type="scientific">Physocladia obscura</name>
    <dbReference type="NCBI Taxonomy" id="109957"/>
    <lineage>
        <taxon>Eukaryota</taxon>
        <taxon>Fungi</taxon>
        <taxon>Fungi incertae sedis</taxon>
        <taxon>Chytridiomycota</taxon>
        <taxon>Chytridiomycota incertae sedis</taxon>
        <taxon>Chytridiomycetes</taxon>
        <taxon>Chytridiales</taxon>
        <taxon>Chytriomycetaceae</taxon>
        <taxon>Physocladia</taxon>
    </lineage>
</organism>
<keyword evidence="3" id="KW-1185">Reference proteome</keyword>
<dbReference type="GO" id="GO:0006274">
    <property type="term" value="P:DNA replication termination"/>
    <property type="evidence" value="ECO:0007669"/>
    <property type="project" value="TreeGrafter"/>
</dbReference>
<evidence type="ECO:0000313" key="2">
    <source>
        <dbReference type="EMBL" id="KAJ3128981.1"/>
    </source>
</evidence>
<dbReference type="GO" id="GO:0005634">
    <property type="term" value="C:nucleus"/>
    <property type="evidence" value="ECO:0007669"/>
    <property type="project" value="TreeGrafter"/>
</dbReference>
<dbReference type="AlphaFoldDB" id="A0AAD5XFD2"/>